<evidence type="ECO:0000313" key="9">
    <source>
        <dbReference type="EMBL" id="CAD7088024.1"/>
    </source>
</evidence>
<dbReference type="GO" id="GO:0005634">
    <property type="term" value="C:nucleus"/>
    <property type="evidence" value="ECO:0007669"/>
    <property type="project" value="UniProtKB-SubCell"/>
</dbReference>
<dbReference type="InterPro" id="IPR052207">
    <property type="entry name" value="Max-like/E-box_TFs"/>
</dbReference>
<name>A0A7R8UVU2_HERIL</name>
<dbReference type="GO" id="GO:0046983">
    <property type="term" value="F:protein dimerization activity"/>
    <property type="evidence" value="ECO:0007669"/>
    <property type="project" value="InterPro"/>
</dbReference>
<evidence type="ECO:0000256" key="1">
    <source>
        <dbReference type="ARBA" id="ARBA00004123"/>
    </source>
</evidence>
<organism evidence="9 10">
    <name type="scientific">Hermetia illucens</name>
    <name type="common">Black soldier fly</name>
    <dbReference type="NCBI Taxonomy" id="343691"/>
    <lineage>
        <taxon>Eukaryota</taxon>
        <taxon>Metazoa</taxon>
        <taxon>Ecdysozoa</taxon>
        <taxon>Arthropoda</taxon>
        <taxon>Hexapoda</taxon>
        <taxon>Insecta</taxon>
        <taxon>Pterygota</taxon>
        <taxon>Neoptera</taxon>
        <taxon>Endopterygota</taxon>
        <taxon>Diptera</taxon>
        <taxon>Brachycera</taxon>
        <taxon>Stratiomyomorpha</taxon>
        <taxon>Stratiomyidae</taxon>
        <taxon>Hermetiinae</taxon>
        <taxon>Hermetia</taxon>
    </lineage>
</organism>
<dbReference type="Pfam" id="PF00010">
    <property type="entry name" value="HLH"/>
    <property type="match status" value="1"/>
</dbReference>
<dbReference type="SUPFAM" id="SSF47459">
    <property type="entry name" value="HLH, helix-loop-helix DNA-binding domain"/>
    <property type="match status" value="1"/>
</dbReference>
<keyword evidence="10" id="KW-1185">Reference proteome</keyword>
<dbReference type="GO" id="GO:0000978">
    <property type="term" value="F:RNA polymerase II cis-regulatory region sequence-specific DNA binding"/>
    <property type="evidence" value="ECO:0007669"/>
    <property type="project" value="TreeGrafter"/>
</dbReference>
<evidence type="ECO:0000256" key="7">
    <source>
        <dbReference type="SAM" id="MobiDB-lite"/>
    </source>
</evidence>
<keyword evidence="5" id="KW-0539">Nucleus</keyword>
<evidence type="ECO:0000256" key="5">
    <source>
        <dbReference type="ARBA" id="ARBA00023242"/>
    </source>
</evidence>
<evidence type="ECO:0000256" key="3">
    <source>
        <dbReference type="ARBA" id="ARBA00023125"/>
    </source>
</evidence>
<feature type="domain" description="BHLH" evidence="8">
    <location>
        <begin position="785"/>
        <end position="839"/>
    </location>
</feature>
<feature type="coiled-coil region" evidence="6">
    <location>
        <begin position="829"/>
        <end position="863"/>
    </location>
</feature>
<proteinExistence type="predicted"/>
<keyword evidence="2" id="KW-0805">Transcription regulation</keyword>
<protein>
    <recommendedName>
        <fullName evidence="8">BHLH domain-containing protein</fullName>
    </recommendedName>
</protein>
<keyword evidence="3" id="KW-0238">DNA-binding</keyword>
<evidence type="ECO:0000256" key="4">
    <source>
        <dbReference type="ARBA" id="ARBA00023163"/>
    </source>
</evidence>
<dbReference type="EMBL" id="LR899012">
    <property type="protein sequence ID" value="CAD7088024.1"/>
    <property type="molecule type" value="Genomic_DNA"/>
</dbReference>
<dbReference type="FunCoup" id="A0A7R8UVU2">
    <property type="interactions" value="568"/>
</dbReference>
<dbReference type="CDD" id="cd21739">
    <property type="entry name" value="NES2-NLS_ChREBP-like"/>
    <property type="match status" value="1"/>
</dbReference>
<sequence length="993" mass="111755">MPDPDDPNLEKEPDGADAGMSICTAVQRYVPQSASFGDRMIVTSRVEIETTLAKLFKCMNLAYSQKLTSPKWNHFRGVRLRWKDKIRLNNVIWRCWHMQFFLKKRTPVCQFASPLDVDIHSNPQTVVLEGKYWKRQLSVIQAEYRKWRRNFKSNAIGTLICDSKSEFDFSELLFLNDPSLINDVWANDSLFSTLNVPFPFPDSREIARDAGRADFIQPTLGALQPNIEDINLNTFHELLNVRLPTVPEDDVLRTVEFLPIMGSEQMDSANIEDVTNNPQHQSIGDVSLQDTNMLEMSTTGTLRFTGNMDIDQNPAAIIPPQNTDNQIIGTYGYRNQLVDSNESQIQNTSGVASYAITASINNQDENQASMLSTVNHNSGHNGRHIFKDGRVTKPNNRNFRKREPINYDRTQPTSHQTYLYQQVLAEQKQQQKQHQQQQQHANNSQVMNTMQYSQQFSNASVLSAPGSFSSQPSNIVATEMKSFSFPQQSSPFPMLHQNLHNQSEIMSILNSEQDAFKSNLVQQQTSPNSSFPVYNNMSNFKKAASTAGYILQTDMQLSPSGSSMNQFIPSQQPQQQPQQIPQQLVTKEMYRSNSLPLNSSLPKFPQKEDNFAVPVYTKHSRSRTRSNSMQQTTGHVLSTLQPATSEPMLNKSTLAQLLTSSNNNKLTAKQSTSTSAIASLPPSGFSPTFSSSNNLQPTVQTTQLTQTSVIQQHRQQHVSPTRNVSIQKATVSAPSSDNKVFNFSGSSLTPTARFSPESFPDPGSPLSPTHASSASSQLKYPRDNHRRAGHIHAEQKRRGNIKNGFDMLHSLIPQLQQNPNPKLSKAATLQKAAEYIKQLRTERNGINEKIDALRKERDALNSSLLHLQSILPANGAPVSRQRTEQVKQLYNQYILYKTKQNWKFWILGLILEPLINSYTSTVSVASIEELYRTALLWVDQHCSLVELRPAVSNKLRYLSTTTDILSDPPSSIEEEVLKAVNNKSGEHPNLTTS</sequence>
<feature type="compositionally biased region" description="Polar residues" evidence="7">
    <location>
        <begin position="766"/>
        <end position="778"/>
    </location>
</feature>
<evidence type="ECO:0000256" key="2">
    <source>
        <dbReference type="ARBA" id="ARBA00023015"/>
    </source>
</evidence>
<gene>
    <name evidence="9" type="ORF">HERILL_LOCUS10686</name>
</gene>
<dbReference type="AlphaFoldDB" id="A0A7R8UVU2"/>
<dbReference type="GO" id="GO:0000981">
    <property type="term" value="F:DNA-binding transcription factor activity, RNA polymerase II-specific"/>
    <property type="evidence" value="ECO:0007669"/>
    <property type="project" value="TreeGrafter"/>
</dbReference>
<dbReference type="CDD" id="cd11405">
    <property type="entry name" value="bHLHzip_MLXIP_like"/>
    <property type="match status" value="1"/>
</dbReference>
<dbReference type="InterPro" id="IPR036638">
    <property type="entry name" value="HLH_DNA-bd_sf"/>
</dbReference>
<dbReference type="FunFam" id="4.10.280.10:FF:000094">
    <property type="entry name" value="Blast:Carbohydrate-responsive element-binding protein"/>
    <property type="match status" value="1"/>
</dbReference>
<evidence type="ECO:0000259" key="8">
    <source>
        <dbReference type="PROSITE" id="PS50888"/>
    </source>
</evidence>
<dbReference type="InterPro" id="IPR011598">
    <property type="entry name" value="bHLH_dom"/>
</dbReference>
<dbReference type="PANTHER" id="PTHR15741">
    <property type="entry name" value="BASIC HELIX-LOOP-HELIX ZIP TRANSCRIPTION FACTOR"/>
    <property type="match status" value="1"/>
</dbReference>
<dbReference type="SMART" id="SM00353">
    <property type="entry name" value="HLH"/>
    <property type="match status" value="1"/>
</dbReference>
<keyword evidence="4" id="KW-0804">Transcription</keyword>
<dbReference type="InParanoid" id="A0A7R8UVU2"/>
<reference evidence="9 10" key="1">
    <citation type="submission" date="2020-11" db="EMBL/GenBank/DDBJ databases">
        <authorList>
            <person name="Wallbank WR R."/>
            <person name="Pardo Diaz C."/>
            <person name="Kozak K."/>
            <person name="Martin S."/>
            <person name="Jiggins C."/>
            <person name="Moest M."/>
            <person name="Warren A I."/>
            <person name="Generalovic N T."/>
            <person name="Byers J.R.P. K."/>
            <person name="Montejo-Kovacevich G."/>
            <person name="Yen C E."/>
        </authorList>
    </citation>
    <scope>NUCLEOTIDE SEQUENCE [LARGE SCALE GENOMIC DNA]</scope>
</reference>
<dbReference type="Proteomes" id="UP000594454">
    <property type="component" value="Chromosome 4"/>
</dbReference>
<comment type="subcellular location">
    <subcellularLocation>
        <location evidence="1">Nucleus</location>
    </subcellularLocation>
</comment>
<dbReference type="Gene3D" id="4.10.280.10">
    <property type="entry name" value="Helix-loop-helix DNA-binding domain"/>
    <property type="match status" value="1"/>
</dbReference>
<dbReference type="PANTHER" id="PTHR15741:SF37">
    <property type="entry name" value="LD38259P"/>
    <property type="match status" value="1"/>
</dbReference>
<dbReference type="OrthoDB" id="6022628at2759"/>
<feature type="region of interest" description="Disordered" evidence="7">
    <location>
        <begin position="752"/>
        <end position="789"/>
    </location>
</feature>
<dbReference type="PROSITE" id="PS50888">
    <property type="entry name" value="BHLH"/>
    <property type="match status" value="1"/>
</dbReference>
<keyword evidence="6" id="KW-0175">Coiled coil</keyword>
<evidence type="ECO:0000313" key="10">
    <source>
        <dbReference type="Proteomes" id="UP000594454"/>
    </source>
</evidence>
<accession>A0A7R8UVU2</accession>
<feature type="region of interest" description="Disordered" evidence="7">
    <location>
        <begin position="379"/>
        <end position="413"/>
    </location>
</feature>
<evidence type="ECO:0000256" key="6">
    <source>
        <dbReference type="SAM" id="Coils"/>
    </source>
</evidence>